<keyword evidence="3" id="KW-0648">Protein biosynthesis</keyword>
<proteinExistence type="inferred from homology"/>
<gene>
    <name evidence="6" type="ORF">GFH48_36460</name>
</gene>
<comment type="similarity">
    <text evidence="1">Belongs to the Fmt family.</text>
</comment>
<feature type="domain" description="Formyl transferase C-terminal" evidence="5">
    <location>
        <begin position="205"/>
        <end position="306"/>
    </location>
</feature>
<dbReference type="Proteomes" id="UP000326179">
    <property type="component" value="Chromosome"/>
</dbReference>
<dbReference type="GO" id="GO:0004479">
    <property type="term" value="F:methionyl-tRNA formyltransferase activity"/>
    <property type="evidence" value="ECO:0007669"/>
    <property type="project" value="TreeGrafter"/>
</dbReference>
<dbReference type="Pfam" id="PF00551">
    <property type="entry name" value="Formyl_trans_N"/>
    <property type="match status" value="1"/>
</dbReference>
<dbReference type="InterPro" id="IPR036477">
    <property type="entry name" value="Formyl_transf_N_sf"/>
</dbReference>
<dbReference type="GO" id="GO:0005829">
    <property type="term" value="C:cytosol"/>
    <property type="evidence" value="ECO:0007669"/>
    <property type="project" value="TreeGrafter"/>
</dbReference>
<evidence type="ECO:0000313" key="7">
    <source>
        <dbReference type="Proteomes" id="UP000326179"/>
    </source>
</evidence>
<reference evidence="6 7" key="1">
    <citation type="submission" date="2019-10" db="EMBL/GenBank/DDBJ databases">
        <title>A novel species.</title>
        <authorList>
            <person name="Gao J."/>
        </authorList>
    </citation>
    <scope>NUCLEOTIDE SEQUENCE [LARGE SCALE GENOMIC DNA]</scope>
    <source>
        <strain evidence="6 7">QMT-28</strain>
    </source>
</reference>
<evidence type="ECO:0000259" key="5">
    <source>
        <dbReference type="Pfam" id="PF02911"/>
    </source>
</evidence>
<dbReference type="SUPFAM" id="SSF53328">
    <property type="entry name" value="Formyltransferase"/>
    <property type="match status" value="1"/>
</dbReference>
<name>A0A5Q0LLT8_9ACTN</name>
<protein>
    <submittedName>
        <fullName evidence="6">Methionyl-tRNA formyltransferase</fullName>
    </submittedName>
</protein>
<dbReference type="CDD" id="cd08369">
    <property type="entry name" value="FMT_core"/>
    <property type="match status" value="1"/>
</dbReference>
<feature type="domain" description="Formyl transferase N-terminal" evidence="4">
    <location>
        <begin position="1"/>
        <end position="169"/>
    </location>
</feature>
<dbReference type="RefSeq" id="WP_153292238.1">
    <property type="nucleotide sequence ID" value="NZ_CP045643.1"/>
</dbReference>
<keyword evidence="2 6" id="KW-0808">Transferase</keyword>
<evidence type="ECO:0000256" key="2">
    <source>
        <dbReference type="ARBA" id="ARBA00022679"/>
    </source>
</evidence>
<evidence type="ECO:0000256" key="1">
    <source>
        <dbReference type="ARBA" id="ARBA00010699"/>
    </source>
</evidence>
<dbReference type="AlphaFoldDB" id="A0A5Q0LLT8"/>
<evidence type="ECO:0000313" key="6">
    <source>
        <dbReference type="EMBL" id="QFZ78058.1"/>
    </source>
</evidence>
<dbReference type="PANTHER" id="PTHR11138:SF5">
    <property type="entry name" value="METHIONYL-TRNA FORMYLTRANSFERASE, MITOCHONDRIAL"/>
    <property type="match status" value="1"/>
</dbReference>
<dbReference type="Pfam" id="PF02911">
    <property type="entry name" value="Formyl_trans_C"/>
    <property type="match status" value="1"/>
</dbReference>
<dbReference type="InterPro" id="IPR011034">
    <property type="entry name" value="Formyl_transferase-like_C_sf"/>
</dbReference>
<dbReference type="InterPro" id="IPR044135">
    <property type="entry name" value="Met-tRNA-FMT_C"/>
</dbReference>
<dbReference type="PANTHER" id="PTHR11138">
    <property type="entry name" value="METHIONYL-TRNA FORMYLTRANSFERASE"/>
    <property type="match status" value="1"/>
</dbReference>
<dbReference type="SUPFAM" id="SSF50486">
    <property type="entry name" value="FMT C-terminal domain-like"/>
    <property type="match status" value="1"/>
</dbReference>
<keyword evidence="7" id="KW-1185">Reference proteome</keyword>
<dbReference type="InterPro" id="IPR005793">
    <property type="entry name" value="Formyl_trans_C"/>
</dbReference>
<dbReference type="InterPro" id="IPR002376">
    <property type="entry name" value="Formyl_transf_N"/>
</dbReference>
<dbReference type="CDD" id="cd08704">
    <property type="entry name" value="Met_tRNA_FMT_C"/>
    <property type="match status" value="1"/>
</dbReference>
<dbReference type="KEGG" id="sfy:GFH48_36460"/>
<evidence type="ECO:0000256" key="3">
    <source>
        <dbReference type="ARBA" id="ARBA00022917"/>
    </source>
</evidence>
<organism evidence="6 7">
    <name type="scientific">Streptomyces fagopyri</name>
    <dbReference type="NCBI Taxonomy" id="2662397"/>
    <lineage>
        <taxon>Bacteria</taxon>
        <taxon>Bacillati</taxon>
        <taxon>Actinomycetota</taxon>
        <taxon>Actinomycetes</taxon>
        <taxon>Kitasatosporales</taxon>
        <taxon>Streptomycetaceae</taxon>
        <taxon>Streptomyces</taxon>
    </lineage>
</organism>
<dbReference type="Gene3D" id="3.40.50.12230">
    <property type="match status" value="1"/>
</dbReference>
<dbReference type="EMBL" id="CP045643">
    <property type="protein sequence ID" value="QFZ78058.1"/>
    <property type="molecule type" value="Genomic_DNA"/>
</dbReference>
<accession>A0A5Q0LLT8</accession>
<sequence length="315" mass="35133">MRIVFMGYQTWGHRVLEQLLTAGHEIPLVITHPASDHVYETIWNDSVVALAERHGIPVLERAYANDDEVAALLRELRPELLVSSDWRTWVAPEIYSLAQHGAINVHDALLPRYGGFAPLNWALINGESEVGVTAHFMNEHFDLGDILVQKRVPVDDKDTVTDLFHKTIDLFGPVTLEAVDQIASGRTDWTKQDPSQATFFHKRSVEDSRIDWTCSAQEIVNLVRAQVDPYPNAFAYFKGERIRILAASVSSQRLGGTAGRVFRPEGEGVAVVCGPGARKGTEYGLVIDRLRTDSGEEYRGVDFFARMGGYVTSRA</sequence>
<evidence type="ECO:0000259" key="4">
    <source>
        <dbReference type="Pfam" id="PF00551"/>
    </source>
</evidence>